<dbReference type="GO" id="GO:0015074">
    <property type="term" value="P:DNA integration"/>
    <property type="evidence" value="ECO:0007669"/>
    <property type="project" value="TreeGrafter"/>
</dbReference>
<dbReference type="GO" id="GO:0044774">
    <property type="term" value="P:mitotic DNA integrity checkpoint signaling"/>
    <property type="evidence" value="ECO:0007669"/>
    <property type="project" value="TreeGrafter"/>
</dbReference>
<dbReference type="GO" id="GO:0044547">
    <property type="term" value="F:DNA topoisomerase binding"/>
    <property type="evidence" value="ECO:0007669"/>
    <property type="project" value="TreeGrafter"/>
</dbReference>
<dbReference type="GO" id="GO:0035861">
    <property type="term" value="C:site of double-strand break"/>
    <property type="evidence" value="ECO:0007669"/>
    <property type="project" value="TreeGrafter"/>
</dbReference>
<dbReference type="AlphaFoldDB" id="A0A4C1TFA9"/>
<keyword evidence="2" id="KW-1185">Reference proteome</keyword>
<dbReference type="InterPro" id="IPR036397">
    <property type="entry name" value="RNaseH_sf"/>
</dbReference>
<reference evidence="1 2" key="1">
    <citation type="journal article" date="2019" name="Commun. Biol.">
        <title>The bagworm genome reveals a unique fibroin gene that provides high tensile strength.</title>
        <authorList>
            <person name="Kono N."/>
            <person name="Nakamura H."/>
            <person name="Ohtoshi R."/>
            <person name="Tomita M."/>
            <person name="Numata K."/>
            <person name="Arakawa K."/>
        </authorList>
    </citation>
    <scope>NUCLEOTIDE SEQUENCE [LARGE SCALE GENOMIC DNA]</scope>
</reference>
<dbReference type="PANTHER" id="PTHR46060:SF2">
    <property type="entry name" value="HISTONE-LYSINE N-METHYLTRANSFERASE SETMAR"/>
    <property type="match status" value="1"/>
</dbReference>
<organism evidence="1 2">
    <name type="scientific">Eumeta variegata</name>
    <name type="common">Bagworm moth</name>
    <name type="synonym">Eumeta japonica</name>
    <dbReference type="NCBI Taxonomy" id="151549"/>
    <lineage>
        <taxon>Eukaryota</taxon>
        <taxon>Metazoa</taxon>
        <taxon>Ecdysozoa</taxon>
        <taxon>Arthropoda</taxon>
        <taxon>Hexapoda</taxon>
        <taxon>Insecta</taxon>
        <taxon>Pterygota</taxon>
        <taxon>Neoptera</taxon>
        <taxon>Endopterygota</taxon>
        <taxon>Lepidoptera</taxon>
        <taxon>Glossata</taxon>
        <taxon>Ditrysia</taxon>
        <taxon>Tineoidea</taxon>
        <taxon>Psychidae</taxon>
        <taxon>Oiketicinae</taxon>
        <taxon>Eumeta</taxon>
    </lineage>
</organism>
<dbReference type="InterPro" id="IPR052709">
    <property type="entry name" value="Transposase-MT_Hybrid"/>
</dbReference>
<accession>A0A4C1TFA9</accession>
<dbReference type="Pfam" id="PF01359">
    <property type="entry name" value="Transposase_1"/>
    <property type="match status" value="1"/>
</dbReference>
<dbReference type="GO" id="GO:0000793">
    <property type="term" value="C:condensed chromosome"/>
    <property type="evidence" value="ECO:0007669"/>
    <property type="project" value="TreeGrafter"/>
</dbReference>
<name>A0A4C1TFA9_EUMVA</name>
<dbReference type="GO" id="GO:0005634">
    <property type="term" value="C:nucleus"/>
    <property type="evidence" value="ECO:0007669"/>
    <property type="project" value="TreeGrafter"/>
</dbReference>
<dbReference type="InterPro" id="IPR001888">
    <property type="entry name" value="Transposase_1"/>
</dbReference>
<dbReference type="GO" id="GO:0031297">
    <property type="term" value="P:replication fork processing"/>
    <property type="evidence" value="ECO:0007669"/>
    <property type="project" value="TreeGrafter"/>
</dbReference>
<dbReference type="GO" id="GO:0003690">
    <property type="term" value="F:double-stranded DNA binding"/>
    <property type="evidence" value="ECO:0007669"/>
    <property type="project" value="TreeGrafter"/>
</dbReference>
<evidence type="ECO:0000313" key="1">
    <source>
        <dbReference type="EMBL" id="GBP12785.1"/>
    </source>
</evidence>
<dbReference type="PANTHER" id="PTHR46060">
    <property type="entry name" value="MARINER MOS1 TRANSPOSASE-LIKE PROTEIN"/>
    <property type="match status" value="1"/>
</dbReference>
<comment type="caution">
    <text evidence="1">The sequence shown here is derived from an EMBL/GenBank/DDBJ whole genome shotgun (WGS) entry which is preliminary data.</text>
</comment>
<dbReference type="GO" id="GO:0000729">
    <property type="term" value="P:DNA double-strand break processing"/>
    <property type="evidence" value="ECO:0007669"/>
    <property type="project" value="TreeGrafter"/>
</dbReference>
<evidence type="ECO:0000313" key="2">
    <source>
        <dbReference type="Proteomes" id="UP000299102"/>
    </source>
</evidence>
<dbReference type="GO" id="GO:0046975">
    <property type="term" value="F:histone H3K36 methyltransferase activity"/>
    <property type="evidence" value="ECO:0007669"/>
    <property type="project" value="TreeGrafter"/>
</dbReference>
<dbReference type="GO" id="GO:0000014">
    <property type="term" value="F:single-stranded DNA endodeoxyribonuclease activity"/>
    <property type="evidence" value="ECO:0007669"/>
    <property type="project" value="TreeGrafter"/>
</dbReference>
<dbReference type="OrthoDB" id="616263at2759"/>
<protein>
    <submittedName>
        <fullName evidence="1">Mariner Mos1 transposase</fullName>
    </submittedName>
</protein>
<dbReference type="EMBL" id="BGZK01005158">
    <property type="protein sequence ID" value="GBP12785.1"/>
    <property type="molecule type" value="Genomic_DNA"/>
</dbReference>
<dbReference type="GO" id="GO:0006303">
    <property type="term" value="P:double-strand break repair via nonhomologous end joining"/>
    <property type="evidence" value="ECO:0007669"/>
    <property type="project" value="TreeGrafter"/>
</dbReference>
<proteinExistence type="predicted"/>
<dbReference type="Gene3D" id="3.30.420.10">
    <property type="entry name" value="Ribonuclease H-like superfamily/Ribonuclease H"/>
    <property type="match status" value="1"/>
</dbReference>
<dbReference type="GO" id="GO:0003697">
    <property type="term" value="F:single-stranded DNA binding"/>
    <property type="evidence" value="ECO:0007669"/>
    <property type="project" value="TreeGrafter"/>
</dbReference>
<dbReference type="STRING" id="151549.A0A4C1TFA9"/>
<dbReference type="Proteomes" id="UP000299102">
    <property type="component" value="Unassembled WGS sequence"/>
</dbReference>
<sequence>MQASSTDYSKIRINCNKLMLCIWWDWKHIINYELLPPDKTINSDLYCQQLMRLKQGVVKKRPESFNRKGVVFHHDNARSATQNRLREFGWEV</sequence>
<gene>
    <name evidence="1" type="ORF">EVAR_101177_1</name>
</gene>
<dbReference type="GO" id="GO:0042800">
    <property type="term" value="F:histone H3K4 methyltransferase activity"/>
    <property type="evidence" value="ECO:0007669"/>
    <property type="project" value="TreeGrafter"/>
</dbReference>